<keyword evidence="5" id="KW-0325">Glycoprotein</keyword>
<dbReference type="Pfam" id="PF01607">
    <property type="entry name" value="CBM_14"/>
    <property type="match status" value="5"/>
</dbReference>
<reference evidence="9 10" key="1">
    <citation type="journal article" date="2017" name="G3 (Bethesda)">
        <title>The Physical Genome Mapping of Anopheles albimanus Corrected Scaffold Misassemblies and Identified Interarm Rearrangements in Genus Anopheles.</title>
        <authorList>
            <person name="Artemov G.N."/>
            <person name="Peery A.N."/>
            <person name="Jiang X."/>
            <person name="Tu Z."/>
            <person name="Stegniy V.N."/>
            <person name="Sharakhova M.V."/>
            <person name="Sharakhov I.V."/>
        </authorList>
    </citation>
    <scope>NUCLEOTIDE SEQUENCE [LARGE SCALE GENOMIC DNA]</scope>
    <source>
        <strain evidence="9 10">ALBI9_A</strain>
    </source>
</reference>
<evidence type="ECO:0000256" key="3">
    <source>
        <dbReference type="ARBA" id="ARBA00022737"/>
    </source>
</evidence>
<dbReference type="GO" id="GO:0008061">
    <property type="term" value="F:chitin binding"/>
    <property type="evidence" value="ECO:0007669"/>
    <property type="project" value="UniProtKB-KW"/>
</dbReference>
<keyword evidence="7" id="KW-0472">Membrane</keyword>
<dbReference type="PANTHER" id="PTHR23301">
    <property type="entry name" value="CHITIN BINDING PERITROPHIN-A"/>
    <property type="match status" value="1"/>
</dbReference>
<dbReference type="SUPFAM" id="SSF57625">
    <property type="entry name" value="Invertebrate chitin-binding proteins"/>
    <property type="match status" value="5"/>
</dbReference>
<keyword evidence="10" id="KW-1185">Reference proteome</keyword>
<proteinExistence type="predicted"/>
<dbReference type="PROSITE" id="PS50940">
    <property type="entry name" value="CHIT_BIND_II"/>
    <property type="match status" value="5"/>
</dbReference>
<evidence type="ECO:0000256" key="7">
    <source>
        <dbReference type="SAM" id="Phobius"/>
    </source>
</evidence>
<keyword evidence="7" id="KW-1133">Transmembrane helix</keyword>
<dbReference type="InterPro" id="IPR051940">
    <property type="entry name" value="Chitin_bind-dev_reg"/>
</dbReference>
<dbReference type="Gene3D" id="2.170.140.10">
    <property type="entry name" value="Chitin binding domain"/>
    <property type="match status" value="4"/>
</dbReference>
<evidence type="ECO:0000256" key="5">
    <source>
        <dbReference type="ARBA" id="ARBA00023180"/>
    </source>
</evidence>
<organism evidence="9 10">
    <name type="scientific">Anopheles albimanus</name>
    <name type="common">New world malaria mosquito</name>
    <dbReference type="NCBI Taxonomy" id="7167"/>
    <lineage>
        <taxon>Eukaryota</taxon>
        <taxon>Metazoa</taxon>
        <taxon>Ecdysozoa</taxon>
        <taxon>Arthropoda</taxon>
        <taxon>Hexapoda</taxon>
        <taxon>Insecta</taxon>
        <taxon>Pterygota</taxon>
        <taxon>Neoptera</taxon>
        <taxon>Endopterygota</taxon>
        <taxon>Diptera</taxon>
        <taxon>Nematocera</taxon>
        <taxon>Culicoidea</taxon>
        <taxon>Culicidae</taxon>
        <taxon>Anophelinae</taxon>
        <taxon>Anopheles</taxon>
    </lineage>
</organism>
<dbReference type="SMART" id="SM00494">
    <property type="entry name" value="ChtBD2"/>
    <property type="match status" value="5"/>
</dbReference>
<accession>A0A182FWB4</accession>
<feature type="domain" description="Chitin-binding type-2" evidence="8">
    <location>
        <begin position="489"/>
        <end position="545"/>
    </location>
</feature>
<evidence type="ECO:0000313" key="9">
    <source>
        <dbReference type="EnsemblMetazoa" id="AALB010850-PA"/>
    </source>
</evidence>
<dbReference type="Gene3D" id="3.20.20.80">
    <property type="entry name" value="Glycosidases"/>
    <property type="match status" value="1"/>
</dbReference>
<sequence>IVPAYIIALRLSKKSVCLPTAHQQGAAIRRNRFRMIRYILILVGTAVVLAPSVSGVLRCDESSFDVFGGGLPTLTNSCTNYATCIDGSVREVACPDGTSFDSTLGRCQDSARSGVQCASPRSVSLIDGLCTNPNEVSIIPNPTNCSKYIICFGLEGIEQSCVGDLLFNPTLRMCDVPTNVVCALSCPAVDDPQNPVWLPDARSEDCARHYLCFRGEPLLFICPSNLYFDIRTNTCTFPSYSTCRVPGISCPFPNSFQENPRDCTTYYQCVEGFPHLRRCGPNEYYSIFLGGCVEGECLPSIETTTSSFTTTLTTPTLTTPSPIPSQTPSTTVDITTSTTDTSTPMCTTPSTESSTSGMSTTVEPTSTTGEPSSPVTETTTGTIPSTFDPPTTTTPGSETTFSPTTPIETTTPIESTDSPTTTTSFETSSVTPSLPLETTTEEMSTSDNTEPTTTTSVPTPPLDTTTEALPTTTEPTTVETTTMPPVVPEVLCQGISFGVLPYPGNCYMYILCLNNMGTVSECQSNEIFNASTSMCVPGNRDTCTFGMRFGKI</sequence>
<dbReference type="VEuPathDB" id="VectorBase:AALB20_032681"/>
<dbReference type="STRING" id="7167.A0A182FWB4"/>
<evidence type="ECO:0000259" key="8">
    <source>
        <dbReference type="PROSITE" id="PS50940"/>
    </source>
</evidence>
<feature type="domain" description="Chitin-binding type-2" evidence="8">
    <location>
        <begin position="247"/>
        <end position="292"/>
    </location>
</feature>
<feature type="compositionally biased region" description="Low complexity" evidence="6">
    <location>
        <begin position="382"/>
        <end position="481"/>
    </location>
</feature>
<feature type="domain" description="Chitin-binding type-2" evidence="8">
    <location>
        <begin position="127"/>
        <end position="184"/>
    </location>
</feature>
<evidence type="ECO:0000256" key="2">
    <source>
        <dbReference type="ARBA" id="ARBA00022729"/>
    </source>
</evidence>
<dbReference type="AlphaFoldDB" id="A0A182FWB4"/>
<dbReference type="EnsemblMetazoa" id="AALB010850-RA">
    <property type="protein sequence ID" value="AALB010850-PA"/>
    <property type="gene ID" value="AALB010850"/>
</dbReference>
<keyword evidence="7" id="KW-0812">Transmembrane</keyword>
<feature type="compositionally biased region" description="Polar residues" evidence="6">
    <location>
        <begin position="362"/>
        <end position="381"/>
    </location>
</feature>
<evidence type="ECO:0000256" key="4">
    <source>
        <dbReference type="ARBA" id="ARBA00023157"/>
    </source>
</evidence>
<feature type="domain" description="Chitin-binding type-2" evidence="8">
    <location>
        <begin position="56"/>
        <end position="119"/>
    </location>
</feature>
<keyword evidence="1" id="KW-0147">Chitin-binding</keyword>
<keyword evidence="2" id="KW-0732">Signal</keyword>
<dbReference type="GO" id="GO:0005576">
    <property type="term" value="C:extracellular region"/>
    <property type="evidence" value="ECO:0007669"/>
    <property type="project" value="InterPro"/>
</dbReference>
<dbReference type="PANTHER" id="PTHR23301:SF0">
    <property type="entry name" value="CHITIN-BINDING TYPE-2 DOMAIN-CONTAINING PROTEIN-RELATED"/>
    <property type="match status" value="1"/>
</dbReference>
<evidence type="ECO:0000313" key="10">
    <source>
        <dbReference type="Proteomes" id="UP000069272"/>
    </source>
</evidence>
<evidence type="ECO:0000256" key="1">
    <source>
        <dbReference type="ARBA" id="ARBA00022669"/>
    </source>
</evidence>
<evidence type="ECO:0000256" key="6">
    <source>
        <dbReference type="SAM" id="MobiDB-lite"/>
    </source>
</evidence>
<dbReference type="VEuPathDB" id="VectorBase:AALB010850"/>
<dbReference type="Proteomes" id="UP000069272">
    <property type="component" value="Chromosome 3R"/>
</dbReference>
<keyword evidence="4" id="KW-1015">Disulfide bond</keyword>
<name>A0A182FWB4_ANOAL</name>
<reference evidence="9" key="2">
    <citation type="submission" date="2022-08" db="UniProtKB">
        <authorList>
            <consortium name="EnsemblMetazoa"/>
        </authorList>
    </citation>
    <scope>IDENTIFICATION</scope>
    <source>
        <strain evidence="9">STECLA/ALBI9_A</strain>
    </source>
</reference>
<feature type="transmembrane region" description="Helical" evidence="7">
    <location>
        <begin position="38"/>
        <end position="57"/>
    </location>
</feature>
<keyword evidence="3" id="KW-0677">Repeat</keyword>
<protein>
    <recommendedName>
        <fullName evidence="8">Chitin-binding type-2 domain-containing protein</fullName>
    </recommendedName>
</protein>
<dbReference type="InterPro" id="IPR036508">
    <property type="entry name" value="Chitin-bd_dom_sf"/>
</dbReference>
<feature type="region of interest" description="Disordered" evidence="6">
    <location>
        <begin position="312"/>
        <end position="481"/>
    </location>
</feature>
<feature type="compositionally biased region" description="Low complexity" evidence="6">
    <location>
        <begin position="312"/>
        <end position="361"/>
    </location>
</feature>
<feature type="domain" description="Chitin-binding type-2" evidence="8">
    <location>
        <begin position="188"/>
        <end position="245"/>
    </location>
</feature>
<dbReference type="InterPro" id="IPR002557">
    <property type="entry name" value="Chitin-bd_dom"/>
</dbReference>